<reference evidence="2" key="1">
    <citation type="journal article" date="2014" name="Int. J. Syst. Evol. Microbiol.">
        <title>Complete genome sequence of Corynebacterium casei LMG S-19264T (=DSM 44701T), isolated from a smear-ripened cheese.</title>
        <authorList>
            <consortium name="US DOE Joint Genome Institute (JGI-PGF)"/>
            <person name="Walter F."/>
            <person name="Albersmeier A."/>
            <person name="Kalinowski J."/>
            <person name="Ruckert C."/>
        </authorList>
    </citation>
    <scope>NUCLEOTIDE SEQUENCE</scope>
    <source>
        <strain evidence="2">NBRC 112290</strain>
    </source>
</reference>
<proteinExistence type="predicted"/>
<sequence length="329" mass="34421">MLSTQLASLPRSMDHLLRAVALLGILALAVIATPVAAQAAPTAPLPAIDCEEKRFLGAAAGCDGSVTPPRPIINPGEPVEVGQPPVSCTWAGRTIPCTSFAGSWNGKCYARVDQPQPPREDPIWAGREDGVVVTCTPYPCTIQVGDTIAECEGTESVWQAQPPVAAPIDEAALARAALAQLNLAPVTVGMAPRPNLADPNVLIGAPAYFWAEGGPPAIGPIGTTVTEQGITITLNATLDDVTYDTGDGSTRTCTRDEVATAPISMSLQGDPDCGHRWTTPGTYTLTATSNWTITWQGPTQNGTFDYDLENAIDVPVTDRPTNLTTNKGP</sequence>
<organism evidence="2 3">
    <name type="scientific">Litorihabitans aurantiacus</name>
    <dbReference type="NCBI Taxonomy" id="1930061"/>
    <lineage>
        <taxon>Bacteria</taxon>
        <taxon>Bacillati</taxon>
        <taxon>Actinomycetota</taxon>
        <taxon>Actinomycetes</taxon>
        <taxon>Micrococcales</taxon>
        <taxon>Beutenbergiaceae</taxon>
        <taxon>Litorihabitans</taxon>
    </lineage>
</organism>
<dbReference type="EMBL" id="BSUM01000001">
    <property type="protein sequence ID" value="GMA33420.1"/>
    <property type="molecule type" value="Genomic_DNA"/>
</dbReference>
<evidence type="ECO:0000313" key="3">
    <source>
        <dbReference type="Proteomes" id="UP001157161"/>
    </source>
</evidence>
<dbReference type="Proteomes" id="UP001157161">
    <property type="component" value="Unassembled WGS sequence"/>
</dbReference>
<feature type="signal peptide" evidence="1">
    <location>
        <begin position="1"/>
        <end position="39"/>
    </location>
</feature>
<accession>A0AA37XHK0</accession>
<comment type="caution">
    <text evidence="2">The sequence shown here is derived from an EMBL/GenBank/DDBJ whole genome shotgun (WGS) entry which is preliminary data.</text>
</comment>
<reference evidence="2" key="2">
    <citation type="submission" date="2023-02" db="EMBL/GenBank/DDBJ databases">
        <authorList>
            <person name="Sun Q."/>
            <person name="Mori K."/>
        </authorList>
    </citation>
    <scope>NUCLEOTIDE SEQUENCE</scope>
    <source>
        <strain evidence="2">NBRC 112290</strain>
    </source>
</reference>
<dbReference type="AlphaFoldDB" id="A0AA37XHK0"/>
<gene>
    <name evidence="2" type="ORF">GCM10025875_34120</name>
</gene>
<protein>
    <submittedName>
        <fullName evidence="2">Uncharacterized protein</fullName>
    </submittedName>
</protein>
<name>A0AA37XHK0_9MICO</name>
<keyword evidence="1" id="KW-0732">Signal</keyword>
<evidence type="ECO:0000256" key="1">
    <source>
        <dbReference type="SAM" id="SignalP"/>
    </source>
</evidence>
<keyword evidence="3" id="KW-1185">Reference proteome</keyword>
<evidence type="ECO:0000313" key="2">
    <source>
        <dbReference type="EMBL" id="GMA33420.1"/>
    </source>
</evidence>
<feature type="chain" id="PRO_5041370588" evidence="1">
    <location>
        <begin position="40"/>
        <end position="329"/>
    </location>
</feature>